<dbReference type="PANTHER" id="PTHR10655">
    <property type="entry name" value="LYSOPHOSPHOLIPASE-RELATED"/>
    <property type="match status" value="1"/>
</dbReference>
<dbReference type="OrthoDB" id="2418081at2759"/>
<evidence type="ECO:0000259" key="3">
    <source>
        <dbReference type="Pfam" id="PF02230"/>
    </source>
</evidence>
<comment type="similarity">
    <text evidence="1">Belongs to the AB hydrolase superfamily. AB hydrolase 2 family.</text>
</comment>
<dbReference type="InterPro" id="IPR029058">
    <property type="entry name" value="AB_hydrolase_fold"/>
</dbReference>
<reference evidence="4" key="2">
    <citation type="submission" date="2013-10" db="EMBL/GenBank/DDBJ databases">
        <authorList>
            <person name="Aslett M."/>
        </authorList>
    </citation>
    <scope>NUCLEOTIDE SEQUENCE [LARGE SCALE GENOMIC DNA]</scope>
    <source>
        <strain evidence="4">Houghton</strain>
    </source>
</reference>
<dbReference type="GO" id="GO:0008474">
    <property type="term" value="F:palmitoyl-(protein) hydrolase activity"/>
    <property type="evidence" value="ECO:0007669"/>
    <property type="project" value="TreeGrafter"/>
</dbReference>
<protein>
    <recommendedName>
        <fullName evidence="3">Phospholipase/carboxylesterase/thioesterase domain-containing protein</fullName>
    </recommendedName>
</protein>
<accession>U6LSY7</accession>
<evidence type="ECO:0000256" key="1">
    <source>
        <dbReference type="ARBA" id="ARBA00006499"/>
    </source>
</evidence>
<keyword evidence="2" id="KW-0378">Hydrolase</keyword>
<dbReference type="GO" id="GO:0052689">
    <property type="term" value="F:carboxylic ester hydrolase activity"/>
    <property type="evidence" value="ECO:0007669"/>
    <property type="project" value="TreeGrafter"/>
</dbReference>
<dbReference type="InterPro" id="IPR003140">
    <property type="entry name" value="PLipase/COase/thioEstase"/>
</dbReference>
<reference evidence="4" key="1">
    <citation type="submission" date="2013-10" db="EMBL/GenBank/DDBJ databases">
        <title>Genomic analysis of the causative agents of coccidiosis in chickens.</title>
        <authorList>
            <person name="Reid A.J."/>
            <person name="Blake D."/>
            <person name="Billington K."/>
            <person name="Browne H."/>
            <person name="Dunn M."/>
            <person name="Hung S."/>
            <person name="Kawahara F."/>
            <person name="Miranda-Saavedra D."/>
            <person name="Mourier T."/>
            <person name="Nagra H."/>
            <person name="Otto T.D."/>
            <person name="Rawlings N."/>
            <person name="Sanchez A."/>
            <person name="Sanders M."/>
            <person name="Subramaniam C."/>
            <person name="Tay Y."/>
            <person name="Dear P."/>
            <person name="Doerig C."/>
            <person name="Gruber A."/>
            <person name="Parkinson J."/>
            <person name="Shirley M."/>
            <person name="Wan K.L."/>
            <person name="Berriman M."/>
            <person name="Tomley F."/>
            <person name="Pain A."/>
        </authorList>
    </citation>
    <scope>NUCLEOTIDE SEQUENCE [LARGE SCALE GENOMIC DNA]</scope>
    <source>
        <strain evidence="4">Houghton</strain>
    </source>
</reference>
<dbReference type="SUPFAM" id="SSF53474">
    <property type="entry name" value="alpha/beta-Hydrolases"/>
    <property type="match status" value="1"/>
</dbReference>
<feature type="domain" description="Phospholipase/carboxylesterase/thioesterase" evidence="3">
    <location>
        <begin position="28"/>
        <end position="168"/>
    </location>
</feature>
<gene>
    <name evidence="4" type="ORF">EBH_0055780</name>
</gene>
<dbReference type="Gene3D" id="3.40.50.1820">
    <property type="entry name" value="alpha/beta hydrolase"/>
    <property type="match status" value="1"/>
</dbReference>
<dbReference type="EMBL" id="HG713292">
    <property type="protein sequence ID" value="CDJ53266.1"/>
    <property type="molecule type" value="Genomic_DNA"/>
</dbReference>
<dbReference type="AlphaFoldDB" id="U6LSY7"/>
<dbReference type="PANTHER" id="PTHR10655:SF17">
    <property type="entry name" value="LYSOPHOSPHOLIPASE-LIKE PROTEIN 1"/>
    <property type="match status" value="1"/>
</dbReference>
<evidence type="ECO:0000313" key="4">
    <source>
        <dbReference type="EMBL" id="CDJ53266.1"/>
    </source>
</evidence>
<dbReference type="InterPro" id="IPR050565">
    <property type="entry name" value="LYPA1-2/EST-like"/>
</dbReference>
<proteinExistence type="inferred from homology"/>
<dbReference type="Proteomes" id="UP000030750">
    <property type="component" value="Unassembled WGS sequence"/>
</dbReference>
<evidence type="ECO:0000313" key="5">
    <source>
        <dbReference type="Proteomes" id="UP000030750"/>
    </source>
</evidence>
<dbReference type="GO" id="GO:0005737">
    <property type="term" value="C:cytoplasm"/>
    <property type="evidence" value="ECO:0007669"/>
    <property type="project" value="TreeGrafter"/>
</dbReference>
<keyword evidence="5" id="KW-1185">Reference proteome</keyword>
<dbReference type="VEuPathDB" id="ToxoDB:EBH_0055780"/>
<dbReference type="Pfam" id="PF02230">
    <property type="entry name" value="Abhydrolase_2"/>
    <property type="match status" value="1"/>
</dbReference>
<name>U6LSY7_9EIME</name>
<sequence length="278" mass="30846">MPSDSCLRPGDGYGGAGVHYFPPCADFTLLFLHGRGDSGEGWAELLHLLNSRPALKNRFRLILPTADEIYITKYKFRCNAWFDSRSERRDVDEDREGFHRSCDRMEEIMKKEIQENNIKPQNIILAGFSQGGAMAYYIPLHSQLQLGGAICLSGWCPFLHDLEQQQQQQQQQETSSSSSRSSSSAFVTGSFPFLHLHGTADDVVEYNFARATFDRAVAAATKAAAAATAAATAAAAAANENPKKRFVFKTYEGLAHQSNAAEMDDFLDFLEECVKRKG</sequence>
<evidence type="ECO:0000256" key="2">
    <source>
        <dbReference type="ARBA" id="ARBA00022801"/>
    </source>
</evidence>
<organism evidence="4 5">
    <name type="scientific">Eimeria brunetti</name>
    <dbReference type="NCBI Taxonomy" id="51314"/>
    <lineage>
        <taxon>Eukaryota</taxon>
        <taxon>Sar</taxon>
        <taxon>Alveolata</taxon>
        <taxon>Apicomplexa</taxon>
        <taxon>Conoidasida</taxon>
        <taxon>Coccidia</taxon>
        <taxon>Eucoccidiorida</taxon>
        <taxon>Eimeriorina</taxon>
        <taxon>Eimeriidae</taxon>
        <taxon>Eimeria</taxon>
    </lineage>
</organism>